<keyword evidence="5" id="KW-0249">Electron transport</keyword>
<evidence type="ECO:0000256" key="3">
    <source>
        <dbReference type="ARBA" id="ARBA00022723"/>
    </source>
</evidence>
<organism evidence="9 10">
    <name type="scientific">Desulforhopalus singaporensis</name>
    <dbReference type="NCBI Taxonomy" id="91360"/>
    <lineage>
        <taxon>Bacteria</taxon>
        <taxon>Pseudomonadati</taxon>
        <taxon>Thermodesulfobacteriota</taxon>
        <taxon>Desulfobulbia</taxon>
        <taxon>Desulfobulbales</taxon>
        <taxon>Desulfocapsaceae</taxon>
        <taxon>Desulforhopalus</taxon>
    </lineage>
</organism>
<feature type="domain" description="4Fe-4S ferredoxin-type" evidence="8">
    <location>
        <begin position="50"/>
        <end position="81"/>
    </location>
</feature>
<dbReference type="PROSITE" id="PS51379">
    <property type="entry name" value="4FE4S_FER_2"/>
    <property type="match status" value="3"/>
</dbReference>
<dbReference type="PROSITE" id="PS00198">
    <property type="entry name" value="4FE4S_FER_1"/>
    <property type="match status" value="1"/>
</dbReference>
<keyword evidence="7" id="KW-0411">Iron-sulfur</keyword>
<keyword evidence="1" id="KW-0813">Transport</keyword>
<evidence type="ECO:0000256" key="1">
    <source>
        <dbReference type="ARBA" id="ARBA00022448"/>
    </source>
</evidence>
<feature type="domain" description="4Fe-4S ferredoxin-type" evidence="8">
    <location>
        <begin position="82"/>
        <end position="111"/>
    </location>
</feature>
<evidence type="ECO:0000259" key="8">
    <source>
        <dbReference type="PROSITE" id="PS51379"/>
    </source>
</evidence>
<protein>
    <submittedName>
        <fullName evidence="9">Anaerobic dimethyl sulfoxide reductase subunit B (DMSO reductase iron-sulfur subunit)</fullName>
    </submittedName>
</protein>
<sequence length="162" mass="17890">MKPYELVIDHEACWGCRTCEVACKQEFSTAPGVQLLYVTELSGPDESGREQFSFRVNVCRHCDDPPCVDSCPESAISQRDDGIVVLDEEACSGCRSCIDSCPYGAIAFDEQDGVARKCNLCHKRVDNGLVPACADNVCLAHCIYFGDRESVENQRNSRVGRK</sequence>
<dbReference type="STRING" id="91360.SAMN05660330_00018"/>
<dbReference type="Pfam" id="PF12800">
    <property type="entry name" value="Fer4_4"/>
    <property type="match status" value="1"/>
</dbReference>
<dbReference type="InterPro" id="IPR017900">
    <property type="entry name" value="4Fe4S_Fe_S_CS"/>
</dbReference>
<name>A0A1H0ITL3_9BACT</name>
<dbReference type="Proteomes" id="UP000199073">
    <property type="component" value="Unassembled WGS sequence"/>
</dbReference>
<dbReference type="InterPro" id="IPR050954">
    <property type="entry name" value="ET_IronSulfur_Cluster-Binding"/>
</dbReference>
<dbReference type="AlphaFoldDB" id="A0A1H0ITL3"/>
<dbReference type="PANTHER" id="PTHR43177:SF5">
    <property type="entry name" value="ANAEROBIC DIMETHYL SULFOXIDE REDUCTASE CHAIN B-RELATED"/>
    <property type="match status" value="1"/>
</dbReference>
<keyword evidence="6" id="KW-0408">Iron</keyword>
<evidence type="ECO:0000313" key="10">
    <source>
        <dbReference type="Proteomes" id="UP000199073"/>
    </source>
</evidence>
<dbReference type="SUPFAM" id="SSF54862">
    <property type="entry name" value="4Fe-4S ferredoxins"/>
    <property type="match status" value="1"/>
</dbReference>
<evidence type="ECO:0000256" key="6">
    <source>
        <dbReference type="ARBA" id="ARBA00023004"/>
    </source>
</evidence>
<gene>
    <name evidence="9" type="ORF">SAMN05660330_00018</name>
</gene>
<dbReference type="Pfam" id="PF13247">
    <property type="entry name" value="Fer4_11"/>
    <property type="match status" value="1"/>
</dbReference>
<dbReference type="RefSeq" id="WP_092218570.1">
    <property type="nucleotide sequence ID" value="NZ_FNJI01000001.1"/>
</dbReference>
<keyword evidence="4" id="KW-0677">Repeat</keyword>
<feature type="domain" description="4Fe-4S ferredoxin-type" evidence="8">
    <location>
        <begin position="4"/>
        <end position="33"/>
    </location>
</feature>
<keyword evidence="3" id="KW-0479">Metal-binding</keyword>
<evidence type="ECO:0000256" key="5">
    <source>
        <dbReference type="ARBA" id="ARBA00022982"/>
    </source>
</evidence>
<dbReference type="Gene3D" id="3.30.70.20">
    <property type="match status" value="2"/>
</dbReference>
<dbReference type="GO" id="GO:0046872">
    <property type="term" value="F:metal ion binding"/>
    <property type="evidence" value="ECO:0007669"/>
    <property type="project" value="UniProtKB-KW"/>
</dbReference>
<evidence type="ECO:0000313" key="9">
    <source>
        <dbReference type="EMBL" id="SDO34739.1"/>
    </source>
</evidence>
<accession>A0A1H0ITL3</accession>
<dbReference type="OrthoDB" id="9789030at2"/>
<dbReference type="PANTHER" id="PTHR43177">
    <property type="entry name" value="PROTEIN NRFC"/>
    <property type="match status" value="1"/>
</dbReference>
<dbReference type="InterPro" id="IPR017896">
    <property type="entry name" value="4Fe4S_Fe-S-bd"/>
</dbReference>
<dbReference type="EMBL" id="FNJI01000001">
    <property type="protein sequence ID" value="SDO34739.1"/>
    <property type="molecule type" value="Genomic_DNA"/>
</dbReference>
<evidence type="ECO:0000256" key="4">
    <source>
        <dbReference type="ARBA" id="ARBA00022737"/>
    </source>
</evidence>
<proteinExistence type="predicted"/>
<keyword evidence="2" id="KW-0004">4Fe-4S</keyword>
<evidence type="ECO:0000256" key="7">
    <source>
        <dbReference type="ARBA" id="ARBA00023014"/>
    </source>
</evidence>
<keyword evidence="10" id="KW-1185">Reference proteome</keyword>
<evidence type="ECO:0000256" key="2">
    <source>
        <dbReference type="ARBA" id="ARBA00022485"/>
    </source>
</evidence>
<dbReference type="GO" id="GO:0051539">
    <property type="term" value="F:4 iron, 4 sulfur cluster binding"/>
    <property type="evidence" value="ECO:0007669"/>
    <property type="project" value="UniProtKB-KW"/>
</dbReference>
<reference evidence="9 10" key="1">
    <citation type="submission" date="2016-10" db="EMBL/GenBank/DDBJ databases">
        <authorList>
            <person name="de Groot N.N."/>
        </authorList>
    </citation>
    <scope>NUCLEOTIDE SEQUENCE [LARGE SCALE GENOMIC DNA]</scope>
    <source>
        <strain evidence="9 10">DSM 12130</strain>
    </source>
</reference>